<proteinExistence type="predicted"/>
<dbReference type="EMBL" id="CAKLBY020000189">
    <property type="protein sequence ID" value="CAK7932379.1"/>
    <property type="molecule type" value="Genomic_DNA"/>
</dbReference>
<feature type="signal peptide" evidence="1">
    <location>
        <begin position="1"/>
        <end position="18"/>
    </location>
</feature>
<reference evidence="2" key="1">
    <citation type="submission" date="2024-01" db="EMBL/GenBank/DDBJ databases">
        <authorList>
            <person name="Webb A."/>
        </authorList>
    </citation>
    <scope>NUCLEOTIDE SEQUENCE</scope>
    <source>
        <strain evidence="2">Pm1</strain>
    </source>
</reference>
<keyword evidence="1" id="KW-0732">Signal</keyword>
<dbReference type="Proteomes" id="UP001162060">
    <property type="component" value="Unassembled WGS sequence"/>
</dbReference>
<name>A0AAV1UCQ3_9STRA</name>
<gene>
    <name evidence="2" type="ORF">PM001_LOCUS17529</name>
</gene>
<organism evidence="2 3">
    <name type="scientific">Peronospora matthiolae</name>
    <dbReference type="NCBI Taxonomy" id="2874970"/>
    <lineage>
        <taxon>Eukaryota</taxon>
        <taxon>Sar</taxon>
        <taxon>Stramenopiles</taxon>
        <taxon>Oomycota</taxon>
        <taxon>Peronosporomycetes</taxon>
        <taxon>Peronosporales</taxon>
        <taxon>Peronosporaceae</taxon>
        <taxon>Peronospora</taxon>
    </lineage>
</organism>
<evidence type="ECO:0000256" key="1">
    <source>
        <dbReference type="SAM" id="SignalP"/>
    </source>
</evidence>
<feature type="chain" id="PRO_5043931660" description="RxLR effector candidate protein" evidence="1">
    <location>
        <begin position="19"/>
        <end position="543"/>
    </location>
</feature>
<comment type="caution">
    <text evidence="2">The sequence shown here is derived from an EMBL/GenBank/DDBJ whole genome shotgun (WGS) entry which is preliminary data.</text>
</comment>
<dbReference type="AlphaFoldDB" id="A0AAV1UCQ3"/>
<accession>A0AAV1UCQ3</accession>
<sequence>MRQFLCMAMVSVSFLSEAGVVPTNMNRSINAPNALAIPSRLGMNASNTSGLMDADNSLVNVTDFASSRSDEARVNPQFLDEALETLSTSEALGVVHPAELYKRLGIQVTDEHDLQVNKIKQWFKHVDAYRIRDETYGETSEINDMLGSAKKFELARFLHRLRGVPGMKGRADSLQKALASILGRNTGKIFPLWLEDGVTPIKAYYMMPIPRKTTITGVEKEKYQCTAARRSMLEKWLDYVHDYVEKGHVYGNDAIVSLLVDKQGKEESVEFFHYLRLHTYKSEVAVSLQRALAVEHPDTLELMFKLWLNDKVDPGLVYEMMPIAAEKGLKGLHNREWWPDIYDNLMKWREYVKAFNDQRHAEMEYHRKHTYGISSSSAKTFSEDDVFSQLILHSVMEDLVAFLGYIQSVMGMDSFVSKMYKYLFKTSPVETEDLIFDQWVLLDLEAADVYDSMPISIDVDELKAIHKGFAPQAFCVYLEQLLRYVDRVRTRDQVRAEFSDDVLISLLKENASAESLRDYLKELGKGHRKERASQLLAALDADG</sequence>
<protein>
    <recommendedName>
        <fullName evidence="4">RxLR effector candidate protein</fullName>
    </recommendedName>
</protein>
<evidence type="ECO:0000313" key="3">
    <source>
        <dbReference type="Proteomes" id="UP001162060"/>
    </source>
</evidence>
<evidence type="ECO:0000313" key="2">
    <source>
        <dbReference type="EMBL" id="CAK7932379.1"/>
    </source>
</evidence>
<evidence type="ECO:0008006" key="4">
    <source>
        <dbReference type="Google" id="ProtNLM"/>
    </source>
</evidence>